<dbReference type="EMBL" id="JAWNFY010000006">
    <property type="protein sequence ID" value="MDY5145966.1"/>
    <property type="molecule type" value="Genomic_DNA"/>
</dbReference>
<comment type="caution">
    <text evidence="5">The sequence shown here is derived from an EMBL/GenBank/DDBJ whole genome shotgun (WGS) entry which is preliminary data.</text>
</comment>
<comment type="similarity">
    <text evidence="3">Belongs to the acetyltransferase family. RimJ subfamily.</text>
</comment>
<evidence type="ECO:0000313" key="6">
    <source>
        <dbReference type="EMBL" id="MDY5145966.1"/>
    </source>
</evidence>
<sequence>MGTKVDTVLRAVREGDAAAIVAAFASHPDMIRQGNITDMAGARRYIAQILENPDSQLAWVIAREDSDELIGMVRIHADGDEKSGWLSYWLHRDYWGRGIMSRAAATVADWALCERGLERLELGHRVNNPASGGVARAAGFLKEGTERGKFLINGWRIDVDLYGRLASDPLPHYRPVPYRG</sequence>
<dbReference type="RefSeq" id="WP_087070465.1">
    <property type="nucleotide sequence ID" value="NZ_CAUPFC010000016.1"/>
</dbReference>
<reference evidence="5 7" key="1">
    <citation type="submission" date="2023-10" db="EMBL/GenBank/DDBJ databases">
        <title>Whole Genome based description of the genera Actinobaculum and Actinotignum reveals a complex phylogenetic relationship within the species included in the genus Actinotignum.</title>
        <authorList>
            <person name="Jensen C.S."/>
            <person name="Dargis R."/>
            <person name="Kemp M."/>
            <person name="Christensen J.J."/>
        </authorList>
    </citation>
    <scope>NUCLEOTIDE SEQUENCE</scope>
    <source>
        <strain evidence="6 7">SLA_B089</strain>
        <strain evidence="5">SLA_B245</strain>
    </source>
</reference>
<feature type="domain" description="N-acetyltransferase" evidence="4">
    <location>
        <begin position="7"/>
        <end position="162"/>
    </location>
</feature>
<dbReference type="CDD" id="cd04301">
    <property type="entry name" value="NAT_SF"/>
    <property type="match status" value="1"/>
</dbReference>
<name>A0AAW9HJX7_9ACTO</name>
<evidence type="ECO:0000313" key="5">
    <source>
        <dbReference type="EMBL" id="MDY5140600.1"/>
    </source>
</evidence>
<evidence type="ECO:0000313" key="7">
    <source>
        <dbReference type="Proteomes" id="UP001284901"/>
    </source>
</evidence>
<evidence type="ECO:0000256" key="1">
    <source>
        <dbReference type="ARBA" id="ARBA00022679"/>
    </source>
</evidence>
<evidence type="ECO:0000256" key="3">
    <source>
        <dbReference type="ARBA" id="ARBA00038502"/>
    </source>
</evidence>
<dbReference type="InterPro" id="IPR016181">
    <property type="entry name" value="Acyl_CoA_acyltransferase"/>
</dbReference>
<evidence type="ECO:0000313" key="8">
    <source>
        <dbReference type="Proteomes" id="UP001288320"/>
    </source>
</evidence>
<keyword evidence="2" id="KW-0012">Acyltransferase</keyword>
<dbReference type="Proteomes" id="UP001284901">
    <property type="component" value="Unassembled WGS sequence"/>
</dbReference>
<evidence type="ECO:0000256" key="2">
    <source>
        <dbReference type="ARBA" id="ARBA00023315"/>
    </source>
</evidence>
<dbReference type="PANTHER" id="PTHR43792">
    <property type="entry name" value="GNAT FAMILY, PUTATIVE (AFU_ORTHOLOGUE AFUA_3G00765)-RELATED-RELATED"/>
    <property type="match status" value="1"/>
</dbReference>
<dbReference type="EMBL" id="JAWNFV010000008">
    <property type="protein sequence ID" value="MDY5140600.1"/>
    <property type="molecule type" value="Genomic_DNA"/>
</dbReference>
<dbReference type="Proteomes" id="UP001288320">
    <property type="component" value="Unassembled WGS sequence"/>
</dbReference>
<dbReference type="InterPro" id="IPR051531">
    <property type="entry name" value="N-acetyltransferase"/>
</dbReference>
<keyword evidence="1 5" id="KW-0808">Transferase</keyword>
<proteinExistence type="inferred from homology"/>
<gene>
    <name evidence="5" type="ORF">R6G74_04655</name>
    <name evidence="6" type="ORF">R6P33_02860</name>
</gene>
<dbReference type="GeneID" id="92814658"/>
<protein>
    <submittedName>
        <fullName evidence="5">GNAT family protein</fullName>
        <ecNumber evidence="5">2.-.-.-</ecNumber>
    </submittedName>
</protein>
<dbReference type="PROSITE" id="PS51186">
    <property type="entry name" value="GNAT"/>
    <property type="match status" value="1"/>
</dbReference>
<dbReference type="PANTHER" id="PTHR43792:SF8">
    <property type="entry name" value="[RIBOSOMAL PROTEIN US5]-ALANINE N-ACETYLTRANSFERASE"/>
    <property type="match status" value="1"/>
</dbReference>
<dbReference type="EC" id="2.-.-.-" evidence="5"/>
<dbReference type="AlphaFoldDB" id="A0AAW9HJX7"/>
<evidence type="ECO:0000259" key="4">
    <source>
        <dbReference type="PROSITE" id="PS51186"/>
    </source>
</evidence>
<dbReference type="GO" id="GO:0016747">
    <property type="term" value="F:acyltransferase activity, transferring groups other than amino-acyl groups"/>
    <property type="evidence" value="ECO:0007669"/>
    <property type="project" value="InterPro"/>
</dbReference>
<dbReference type="InterPro" id="IPR000182">
    <property type="entry name" value="GNAT_dom"/>
</dbReference>
<dbReference type="SUPFAM" id="SSF55729">
    <property type="entry name" value="Acyl-CoA N-acyltransferases (Nat)"/>
    <property type="match status" value="1"/>
</dbReference>
<dbReference type="Gene3D" id="3.40.630.30">
    <property type="match status" value="1"/>
</dbReference>
<dbReference type="Pfam" id="PF13302">
    <property type="entry name" value="Acetyltransf_3"/>
    <property type="match status" value="1"/>
</dbReference>
<organism evidence="5 8">
    <name type="scientific">Actinotignum timonense</name>
    <dbReference type="NCBI Taxonomy" id="1870995"/>
    <lineage>
        <taxon>Bacteria</taxon>
        <taxon>Bacillati</taxon>
        <taxon>Actinomycetota</taxon>
        <taxon>Actinomycetes</taxon>
        <taxon>Actinomycetales</taxon>
        <taxon>Actinomycetaceae</taxon>
        <taxon>Actinotignum</taxon>
    </lineage>
</organism>
<keyword evidence="7" id="KW-1185">Reference proteome</keyword>
<accession>A0AAW9HJX7</accession>